<name>A0A8S1F114_9PELO</name>
<keyword evidence="3" id="KW-1185">Reference proteome</keyword>
<dbReference type="Proteomes" id="UP000494206">
    <property type="component" value="Unassembled WGS sequence"/>
</dbReference>
<evidence type="ECO:0000256" key="1">
    <source>
        <dbReference type="SAM" id="Coils"/>
    </source>
</evidence>
<dbReference type="OrthoDB" id="5787587at2759"/>
<organism evidence="2 3">
    <name type="scientific">Caenorhabditis bovis</name>
    <dbReference type="NCBI Taxonomy" id="2654633"/>
    <lineage>
        <taxon>Eukaryota</taxon>
        <taxon>Metazoa</taxon>
        <taxon>Ecdysozoa</taxon>
        <taxon>Nematoda</taxon>
        <taxon>Chromadorea</taxon>
        <taxon>Rhabditida</taxon>
        <taxon>Rhabditina</taxon>
        <taxon>Rhabditomorpha</taxon>
        <taxon>Rhabditoidea</taxon>
        <taxon>Rhabditidae</taxon>
        <taxon>Peloderinae</taxon>
        <taxon>Caenorhabditis</taxon>
    </lineage>
</organism>
<dbReference type="AlphaFoldDB" id="A0A8S1F114"/>
<reference evidence="2 3" key="1">
    <citation type="submission" date="2020-04" db="EMBL/GenBank/DDBJ databases">
        <authorList>
            <person name="Laetsch R D."/>
            <person name="Stevens L."/>
            <person name="Kumar S."/>
            <person name="Blaxter L. M."/>
        </authorList>
    </citation>
    <scope>NUCLEOTIDE SEQUENCE [LARGE SCALE GENOMIC DNA]</scope>
</reference>
<protein>
    <submittedName>
        <fullName evidence="2">Uncharacterized protein</fullName>
    </submittedName>
</protein>
<proteinExistence type="predicted"/>
<gene>
    <name evidence="2" type="ORF">CBOVIS_LOCUS9549</name>
</gene>
<feature type="coiled-coil region" evidence="1">
    <location>
        <begin position="121"/>
        <end position="155"/>
    </location>
</feature>
<evidence type="ECO:0000313" key="2">
    <source>
        <dbReference type="EMBL" id="CAB3407653.1"/>
    </source>
</evidence>
<keyword evidence="1" id="KW-0175">Coiled coil</keyword>
<dbReference type="EMBL" id="CADEPM010000006">
    <property type="protein sequence ID" value="CAB3407653.1"/>
    <property type="molecule type" value="Genomic_DNA"/>
</dbReference>
<comment type="caution">
    <text evidence="2">The sequence shown here is derived from an EMBL/GenBank/DDBJ whole genome shotgun (WGS) entry which is preliminary data.</text>
</comment>
<evidence type="ECO:0000313" key="3">
    <source>
        <dbReference type="Proteomes" id="UP000494206"/>
    </source>
</evidence>
<accession>A0A8S1F114</accession>
<sequence length="261" mass="29926">MFAEPASKRKRLNSGDSLVVERTIEIQADSPSTSKTSKPDVPIKWIINGVNLEERIAKLREEIAKHGSSVIPLVDPRDKSVFRSEFRKMASAVEVVEAAMAQQTKQIEWMKNAEVLLDRDTANLQKRCEHLVKEVDELRNQLVVLNSNITAQTQRAVQAVVDIRCEENLLDVFDCNENRDELYEKYRSISRLCEYTFRSFDEIMEKTKVFKLRLVALKRKLKKYTDQAKSVSSPNEPPTLASILAKLDEDDLIKLDQLCQS</sequence>